<evidence type="ECO:0000313" key="2">
    <source>
        <dbReference type="Proteomes" id="UP000321899"/>
    </source>
</evidence>
<accession>A0A5S5MCL5</accession>
<gene>
    <name evidence="1" type="ORF">FIM25_15125</name>
</gene>
<evidence type="ECO:0000313" key="1">
    <source>
        <dbReference type="EMBL" id="TYT73421.1"/>
    </source>
</evidence>
<evidence type="ECO:0008006" key="3">
    <source>
        <dbReference type="Google" id="ProtNLM"/>
    </source>
</evidence>
<dbReference type="EMBL" id="VDMB01000030">
    <property type="protein sequence ID" value="TYT73421.1"/>
    <property type="molecule type" value="Genomic_DNA"/>
</dbReference>
<reference evidence="1 2" key="1">
    <citation type="submission" date="2019-06" db="EMBL/GenBank/DDBJ databases">
        <title>Desulfobotulus mexicanus sp. nov., a novel sulfate-reducing bacterium isolated from the sediment of an alkaline crater lake in Mexico.</title>
        <authorList>
            <person name="Hirschler-Rea A."/>
        </authorList>
    </citation>
    <scope>NUCLEOTIDE SEQUENCE [LARGE SCALE GENOMIC DNA]</scope>
    <source>
        <strain evidence="1 2">PAR22N</strain>
    </source>
</reference>
<name>A0A5S5MCL5_9BACT</name>
<protein>
    <recommendedName>
        <fullName evidence="3">SCP2 domain-containing protein</fullName>
    </recommendedName>
</protein>
<dbReference type="OrthoDB" id="1642498at2"/>
<dbReference type="RefSeq" id="WP_139450697.1">
    <property type="nucleotide sequence ID" value="NZ_VDMB01000030.1"/>
</dbReference>
<keyword evidence="2" id="KW-1185">Reference proteome</keyword>
<proteinExistence type="predicted"/>
<organism evidence="1 2">
    <name type="scientific">Desulfobotulus mexicanus</name>
    <dbReference type="NCBI Taxonomy" id="2586642"/>
    <lineage>
        <taxon>Bacteria</taxon>
        <taxon>Pseudomonadati</taxon>
        <taxon>Thermodesulfobacteriota</taxon>
        <taxon>Desulfobacteria</taxon>
        <taxon>Desulfobacterales</taxon>
        <taxon>Desulfobacteraceae</taxon>
        <taxon>Desulfobotulus</taxon>
    </lineage>
</organism>
<dbReference type="AlphaFoldDB" id="A0A5S5MCL5"/>
<comment type="caution">
    <text evidence="1">The sequence shown here is derived from an EMBL/GenBank/DDBJ whole genome shotgun (WGS) entry which is preliminary data.</text>
</comment>
<sequence>MEKVYQPLRPGRKWFKELVAHVVFFVLGRAFQSAAKLDAGIRREVAEWEEGFTLAMCILPKGPSMLLKKVDGRIRYAGWAKEDADLIIRFKNIESAFLVLTPQMGSARAFAENRLSLVGDVARSMSFVRCLDRLLAYLYPAFICRPLVKRMPPVLRPVRRRLYIYTLGIPFGL</sequence>
<dbReference type="Proteomes" id="UP000321899">
    <property type="component" value="Unassembled WGS sequence"/>
</dbReference>